<dbReference type="EMBL" id="AFWV01000002">
    <property type="protein sequence ID" value="EGV19952.1"/>
    <property type="molecule type" value="Genomic_DNA"/>
</dbReference>
<gene>
    <name evidence="1" type="ORF">ThimaDRAFT_0628</name>
</gene>
<dbReference type="AlphaFoldDB" id="F9U6S6"/>
<dbReference type="Proteomes" id="UP000005459">
    <property type="component" value="Unassembled WGS sequence"/>
</dbReference>
<protein>
    <submittedName>
        <fullName evidence="1">Uncharacterized protein</fullName>
    </submittedName>
</protein>
<evidence type="ECO:0000313" key="2">
    <source>
        <dbReference type="Proteomes" id="UP000005459"/>
    </source>
</evidence>
<sequence length="78" mass="9312">MLMLQRSRRLYRRPEEHTRIAFGLDHGSDRILFSAEYPQAMKPDKARRSHFDAAEIDLRDLGGSEDRRLLPDHHRRSR</sequence>
<accession>F9U6S6</accession>
<dbReference type="RefSeq" id="WP_007191505.1">
    <property type="nucleotide sequence ID" value="NZ_AFWV01000002.1"/>
</dbReference>
<evidence type="ECO:0000313" key="1">
    <source>
        <dbReference type="EMBL" id="EGV19952.1"/>
    </source>
</evidence>
<reference evidence="1 2" key="1">
    <citation type="submission" date="2011-06" db="EMBL/GenBank/DDBJ databases">
        <title>The draft genome of Thiocapsa marina 5811.</title>
        <authorList>
            <consortium name="US DOE Joint Genome Institute (JGI-PGF)"/>
            <person name="Lucas S."/>
            <person name="Han J."/>
            <person name="Cheng J.-F."/>
            <person name="Goodwin L."/>
            <person name="Pitluck S."/>
            <person name="Peters L."/>
            <person name="Land M.L."/>
            <person name="Hauser L."/>
            <person name="Vogl K."/>
            <person name="Liu Z."/>
            <person name="Imhoff J."/>
            <person name="Thiel V."/>
            <person name="Frigaard N.-U."/>
            <person name="Bryant D."/>
            <person name="Woyke T.J."/>
        </authorList>
    </citation>
    <scope>NUCLEOTIDE SEQUENCE [LARGE SCALE GENOMIC DNA]</scope>
    <source>
        <strain evidence="1 2">5811</strain>
    </source>
</reference>
<keyword evidence="2" id="KW-1185">Reference proteome</keyword>
<name>F9U6S6_9GAMM</name>
<proteinExistence type="predicted"/>
<dbReference type="STRING" id="768671.ThimaDRAFT_0628"/>
<organism evidence="1 2">
    <name type="scientific">Thiocapsa marina 5811</name>
    <dbReference type="NCBI Taxonomy" id="768671"/>
    <lineage>
        <taxon>Bacteria</taxon>
        <taxon>Pseudomonadati</taxon>
        <taxon>Pseudomonadota</taxon>
        <taxon>Gammaproteobacteria</taxon>
        <taxon>Chromatiales</taxon>
        <taxon>Chromatiaceae</taxon>
        <taxon>Thiocapsa</taxon>
    </lineage>
</organism>